<dbReference type="PANTHER" id="PTHR33993">
    <property type="entry name" value="GLYOXALASE-RELATED"/>
    <property type="match status" value="1"/>
</dbReference>
<dbReference type="AlphaFoldDB" id="A0A9W6S7C7"/>
<name>A0A9W6S7C7_9ACTN</name>
<dbReference type="InterPro" id="IPR029068">
    <property type="entry name" value="Glyas_Bleomycin-R_OHBP_Dase"/>
</dbReference>
<sequence>MMSAQYNAVGWFEVATDRPEEARRFYGELFGWTFAGDGPYREITAPGADRPGGGLFDSEGRFPGYAIFYVTVEDVAAALAKAESLGAKAIVPPTTTPDGLVFAQLRDTTGNHFGIFTPPPSA</sequence>
<gene>
    <name evidence="2" type="ORF">Airi02_076290</name>
</gene>
<dbReference type="Gene3D" id="3.10.180.10">
    <property type="entry name" value="2,3-Dihydroxybiphenyl 1,2-Dioxygenase, domain 1"/>
    <property type="match status" value="1"/>
</dbReference>
<dbReference type="SUPFAM" id="SSF54593">
    <property type="entry name" value="Glyoxalase/Bleomycin resistance protein/Dihydroxybiphenyl dioxygenase"/>
    <property type="match status" value="1"/>
</dbReference>
<comment type="caution">
    <text evidence="2">The sequence shown here is derived from an EMBL/GenBank/DDBJ whole genome shotgun (WGS) entry which is preliminary data.</text>
</comment>
<reference evidence="2" key="1">
    <citation type="submission" date="2023-03" db="EMBL/GenBank/DDBJ databases">
        <title>Actinoallomurus iriomotensis NBRC 103684.</title>
        <authorList>
            <person name="Ichikawa N."/>
            <person name="Sato H."/>
            <person name="Tonouchi N."/>
        </authorList>
    </citation>
    <scope>NUCLEOTIDE SEQUENCE</scope>
    <source>
        <strain evidence="2">NBRC 103684</strain>
    </source>
</reference>
<dbReference type="Proteomes" id="UP001165074">
    <property type="component" value="Unassembled WGS sequence"/>
</dbReference>
<dbReference type="InterPro" id="IPR004360">
    <property type="entry name" value="Glyas_Fos-R_dOase_dom"/>
</dbReference>
<evidence type="ECO:0000313" key="2">
    <source>
        <dbReference type="EMBL" id="GLY89700.1"/>
    </source>
</evidence>
<protein>
    <submittedName>
        <fullName evidence="2">Glyoxalase</fullName>
    </submittedName>
</protein>
<accession>A0A9W6S7C7</accession>
<dbReference type="InterPro" id="IPR037523">
    <property type="entry name" value="VOC_core"/>
</dbReference>
<proteinExistence type="predicted"/>
<evidence type="ECO:0000313" key="3">
    <source>
        <dbReference type="Proteomes" id="UP001165074"/>
    </source>
</evidence>
<organism evidence="2 3">
    <name type="scientific">Actinoallomurus iriomotensis</name>
    <dbReference type="NCBI Taxonomy" id="478107"/>
    <lineage>
        <taxon>Bacteria</taxon>
        <taxon>Bacillati</taxon>
        <taxon>Actinomycetota</taxon>
        <taxon>Actinomycetes</taxon>
        <taxon>Streptosporangiales</taxon>
        <taxon>Thermomonosporaceae</taxon>
        <taxon>Actinoallomurus</taxon>
    </lineage>
</organism>
<dbReference type="PROSITE" id="PS51819">
    <property type="entry name" value="VOC"/>
    <property type="match status" value="1"/>
</dbReference>
<dbReference type="Pfam" id="PF00903">
    <property type="entry name" value="Glyoxalase"/>
    <property type="match status" value="1"/>
</dbReference>
<dbReference type="EMBL" id="BSTK01000014">
    <property type="protein sequence ID" value="GLY89700.1"/>
    <property type="molecule type" value="Genomic_DNA"/>
</dbReference>
<evidence type="ECO:0000259" key="1">
    <source>
        <dbReference type="PROSITE" id="PS51819"/>
    </source>
</evidence>
<dbReference type="PANTHER" id="PTHR33993:SF2">
    <property type="entry name" value="VOC DOMAIN-CONTAINING PROTEIN"/>
    <property type="match status" value="1"/>
</dbReference>
<keyword evidence="3" id="KW-1185">Reference proteome</keyword>
<feature type="domain" description="VOC" evidence="1">
    <location>
        <begin position="8"/>
        <end position="118"/>
    </location>
</feature>
<dbReference type="CDD" id="cd07247">
    <property type="entry name" value="SgaA_N_like"/>
    <property type="match status" value="1"/>
</dbReference>
<dbReference type="InterPro" id="IPR052164">
    <property type="entry name" value="Anthracycline_SecMetBiosynth"/>
</dbReference>